<name>A0ABR9XGB3_9SPHI</name>
<evidence type="ECO:0000256" key="5">
    <source>
        <dbReference type="ARBA" id="ARBA00023237"/>
    </source>
</evidence>
<gene>
    <name evidence="9" type="ORF">IRJ18_07055</name>
</gene>
<evidence type="ECO:0000256" key="1">
    <source>
        <dbReference type="ARBA" id="ARBA00004442"/>
    </source>
</evidence>
<evidence type="ECO:0000256" key="4">
    <source>
        <dbReference type="ARBA" id="ARBA00023136"/>
    </source>
</evidence>
<dbReference type="Proteomes" id="UP000632774">
    <property type="component" value="Unassembled WGS sequence"/>
</dbReference>
<accession>A0ABR9XGB3</accession>
<evidence type="ECO:0000313" key="10">
    <source>
        <dbReference type="Proteomes" id="UP000632774"/>
    </source>
</evidence>
<evidence type="ECO:0000256" key="3">
    <source>
        <dbReference type="ARBA" id="ARBA00022729"/>
    </source>
</evidence>
<reference evidence="9 10" key="1">
    <citation type="submission" date="2020-10" db="EMBL/GenBank/DDBJ databases">
        <title>Mucilaginibacter mali sp. nov., isolated from rhizosphere soil of apple orchard.</title>
        <authorList>
            <person name="Lee J.-S."/>
            <person name="Kim H.S."/>
            <person name="Kim J.-S."/>
        </authorList>
    </citation>
    <scope>NUCLEOTIDE SEQUENCE [LARGE SCALE GENOMIC DNA]</scope>
    <source>
        <strain evidence="9 10">KCTC 23157</strain>
    </source>
</reference>
<evidence type="ECO:0000259" key="8">
    <source>
        <dbReference type="Pfam" id="PF14322"/>
    </source>
</evidence>
<evidence type="ECO:0000256" key="6">
    <source>
        <dbReference type="SAM" id="SignalP"/>
    </source>
</evidence>
<dbReference type="InterPro" id="IPR033985">
    <property type="entry name" value="SusD-like_N"/>
</dbReference>
<dbReference type="PROSITE" id="PS51257">
    <property type="entry name" value="PROKAR_LIPOPROTEIN"/>
    <property type="match status" value="1"/>
</dbReference>
<keyword evidence="10" id="KW-1185">Reference proteome</keyword>
<comment type="caution">
    <text evidence="9">The sequence shown here is derived from an EMBL/GenBank/DDBJ whole genome shotgun (WGS) entry which is preliminary data.</text>
</comment>
<evidence type="ECO:0000313" key="9">
    <source>
        <dbReference type="EMBL" id="MBE9666114.1"/>
    </source>
</evidence>
<proteinExistence type="inferred from homology"/>
<dbReference type="EMBL" id="JADFFM010000001">
    <property type="protein sequence ID" value="MBE9666114.1"/>
    <property type="molecule type" value="Genomic_DNA"/>
</dbReference>
<feature type="chain" id="PRO_5047131311" evidence="6">
    <location>
        <begin position="24"/>
        <end position="498"/>
    </location>
</feature>
<dbReference type="InterPro" id="IPR011990">
    <property type="entry name" value="TPR-like_helical_dom_sf"/>
</dbReference>
<dbReference type="RefSeq" id="WP_194105490.1">
    <property type="nucleotide sequence ID" value="NZ_JADFFM010000001.1"/>
</dbReference>
<dbReference type="Pfam" id="PF14322">
    <property type="entry name" value="SusD-like_3"/>
    <property type="match status" value="1"/>
</dbReference>
<organism evidence="9 10">
    <name type="scientific">Mucilaginibacter boryungensis</name>
    <dbReference type="NCBI Taxonomy" id="768480"/>
    <lineage>
        <taxon>Bacteria</taxon>
        <taxon>Pseudomonadati</taxon>
        <taxon>Bacteroidota</taxon>
        <taxon>Sphingobacteriia</taxon>
        <taxon>Sphingobacteriales</taxon>
        <taxon>Sphingobacteriaceae</taxon>
        <taxon>Mucilaginibacter</taxon>
    </lineage>
</organism>
<dbReference type="Pfam" id="PF07980">
    <property type="entry name" value="SusD_RagB"/>
    <property type="match status" value="1"/>
</dbReference>
<keyword evidence="3 6" id="KW-0732">Signal</keyword>
<feature type="signal peptide" evidence="6">
    <location>
        <begin position="1"/>
        <end position="23"/>
    </location>
</feature>
<keyword evidence="4" id="KW-0472">Membrane</keyword>
<dbReference type="Gene3D" id="1.25.40.390">
    <property type="match status" value="1"/>
</dbReference>
<comment type="subcellular location">
    <subcellularLocation>
        <location evidence="1">Cell outer membrane</location>
    </subcellularLocation>
</comment>
<feature type="domain" description="SusD-like N-terminal" evidence="8">
    <location>
        <begin position="93"/>
        <end position="220"/>
    </location>
</feature>
<dbReference type="SUPFAM" id="SSF48452">
    <property type="entry name" value="TPR-like"/>
    <property type="match status" value="1"/>
</dbReference>
<sequence length="498" mass="54523">MKRSKYILLLAAGLISVASCRKAIDVDPISTITATSYYKTPDDVTGGIRGMYASLRIAATSDMFFMGEGRSDVLTSATAGTTGLDKYYLNTLNATNPGPNWQQFYTTINAANLLIKYIPAINFTSQTVRDNALAQAYTMRAFIYFVLVRTWGEVPIRTQPTESYDPASVQVAKSSVQDVFKLIKADIDMAISLYPNVTPDANRAQWSKPAAEALKGDVYLWTGKMLSGGATDFTTALTALNDISTTDFTLLPNYSDIFSYTNKGNKEELFAVRFQQSDFTTGNGNNYWSNMYITNLGASTAPKGVSAASIAIIGTQGNGNNGANIMQITQAVRNQFTTDDQRRAGTFYEIYNNDGTYLTSITTKGAGTVIGGSRNFYTDVMIYRYADVLLMKAEAKNALGQDPSAEMIAVRQRAYGSNYSSHVFVNGTQAANDAAILKERLLELATEGKRWWDLVRFGQAFNLVPSLAGKQSQTYLLLFPVGSTIRSLEPLVTENTGW</sequence>
<dbReference type="InterPro" id="IPR012944">
    <property type="entry name" value="SusD_RagB_dom"/>
</dbReference>
<feature type="domain" description="RagB/SusD" evidence="7">
    <location>
        <begin position="313"/>
        <end position="461"/>
    </location>
</feature>
<dbReference type="CDD" id="cd08977">
    <property type="entry name" value="SusD"/>
    <property type="match status" value="1"/>
</dbReference>
<keyword evidence="5" id="KW-0998">Cell outer membrane</keyword>
<comment type="similarity">
    <text evidence="2">Belongs to the SusD family.</text>
</comment>
<evidence type="ECO:0000259" key="7">
    <source>
        <dbReference type="Pfam" id="PF07980"/>
    </source>
</evidence>
<evidence type="ECO:0000256" key="2">
    <source>
        <dbReference type="ARBA" id="ARBA00006275"/>
    </source>
</evidence>
<protein>
    <submittedName>
        <fullName evidence="9">RagB/SusD family nutrient uptake outer membrane protein</fullName>
    </submittedName>
</protein>